<evidence type="ECO:0000256" key="13">
    <source>
        <dbReference type="ARBA" id="ARBA00047899"/>
    </source>
</evidence>
<comment type="catalytic activity">
    <reaction evidence="14">
        <text>L-seryl-[protein] + ATP = O-phospho-L-seryl-[protein] + ADP + H(+)</text>
        <dbReference type="Rhea" id="RHEA:17989"/>
        <dbReference type="Rhea" id="RHEA-COMP:9863"/>
        <dbReference type="Rhea" id="RHEA-COMP:11604"/>
        <dbReference type="ChEBI" id="CHEBI:15378"/>
        <dbReference type="ChEBI" id="CHEBI:29999"/>
        <dbReference type="ChEBI" id="CHEBI:30616"/>
        <dbReference type="ChEBI" id="CHEBI:83421"/>
        <dbReference type="ChEBI" id="CHEBI:456216"/>
        <dbReference type="EC" id="2.7.11.1"/>
    </reaction>
</comment>
<sequence length="443" mass="47894">MPPSIGNLSGLQSLDLSRNGLSGSIAEEIGKCVGLLQLSLSSNNLSGIIPTELGNLVQLQSLLDLCNNSLSGEVPQSLNKLTALEKLNVSHNKLSGRIPPTFSSMFSLQSADFSYNGLNGPVPTFRQEDMEVIVENSGLCGDAQGLASCNSNPAGGKKSNKVRIAVITSIVAVVLLVFIVTGIIVMSRKTRQTDEEMKNILEHDGIESMIWEKDGTFTFSDIVKATDDFSEKYCIGRGGFGSVYKAELSTSHTVAVKRLNMSDSSGDIPELNLRSFQNEIRTLTELDYEPRLSDFGTAKLLSSDTSTWTSVAGAYGYMAPELAYTMKVTEKCDVYSFGVVALEVMMGKHPGELISLLLSSSSDEGNYLLKDLLDQRLLPPTGQLAVEIVCVATLALACTRTNPEWRPTMRVVAQELSAPTTLAYLSEELGTISMSKLINSFQK</sequence>
<evidence type="ECO:0000256" key="2">
    <source>
        <dbReference type="ARBA" id="ARBA00012513"/>
    </source>
</evidence>
<dbReference type="GO" id="GO:0016020">
    <property type="term" value="C:membrane"/>
    <property type="evidence" value="ECO:0007669"/>
    <property type="project" value="UniProtKB-SubCell"/>
</dbReference>
<dbReference type="AlphaFoldDB" id="A0A7J6WJA6"/>
<dbReference type="Gene3D" id="3.80.10.10">
    <property type="entry name" value="Ribonuclease Inhibitor"/>
    <property type="match status" value="1"/>
</dbReference>
<proteinExistence type="predicted"/>
<evidence type="ECO:0000256" key="1">
    <source>
        <dbReference type="ARBA" id="ARBA00004370"/>
    </source>
</evidence>
<dbReference type="InterPro" id="IPR011009">
    <property type="entry name" value="Kinase-like_dom_sf"/>
</dbReference>
<dbReference type="InterPro" id="IPR032675">
    <property type="entry name" value="LRR_dom_sf"/>
</dbReference>
<accession>A0A7J6WJA6</accession>
<evidence type="ECO:0000256" key="3">
    <source>
        <dbReference type="ARBA" id="ARBA00022527"/>
    </source>
</evidence>
<keyword evidence="12 16" id="KW-0472">Membrane</keyword>
<feature type="transmembrane region" description="Helical" evidence="16">
    <location>
        <begin position="164"/>
        <end position="186"/>
    </location>
</feature>
<dbReference type="PROSITE" id="PS50011">
    <property type="entry name" value="PROTEIN_KINASE_DOM"/>
    <property type="match status" value="1"/>
</dbReference>
<reference evidence="18 19" key="1">
    <citation type="submission" date="2020-06" db="EMBL/GenBank/DDBJ databases">
        <title>Transcriptomic and genomic resources for Thalictrum thalictroides and T. hernandezii: Facilitating candidate gene discovery in an emerging model plant lineage.</title>
        <authorList>
            <person name="Arias T."/>
            <person name="Riano-Pachon D.M."/>
            <person name="Di Stilio V.S."/>
        </authorList>
    </citation>
    <scope>NUCLEOTIDE SEQUENCE [LARGE SCALE GENOMIC DNA]</scope>
    <source>
        <strain evidence="19">cv. WT478/WT964</strain>
        <tissue evidence="18">Leaves</tissue>
    </source>
</reference>
<evidence type="ECO:0000256" key="7">
    <source>
        <dbReference type="ARBA" id="ARBA00022737"/>
    </source>
</evidence>
<dbReference type="PRINTS" id="PR00019">
    <property type="entry name" value="LEURICHRPT"/>
</dbReference>
<dbReference type="Pfam" id="PF00069">
    <property type="entry name" value="Pkinase"/>
    <property type="match status" value="1"/>
</dbReference>
<name>A0A7J6WJA6_THATH</name>
<evidence type="ECO:0000313" key="19">
    <source>
        <dbReference type="Proteomes" id="UP000554482"/>
    </source>
</evidence>
<keyword evidence="19" id="KW-1185">Reference proteome</keyword>
<dbReference type="Gene3D" id="3.30.200.20">
    <property type="entry name" value="Phosphorylase Kinase, domain 1"/>
    <property type="match status" value="1"/>
</dbReference>
<dbReference type="SUPFAM" id="SSF52058">
    <property type="entry name" value="L domain-like"/>
    <property type="match status" value="1"/>
</dbReference>
<dbReference type="GO" id="GO:0004674">
    <property type="term" value="F:protein serine/threonine kinase activity"/>
    <property type="evidence" value="ECO:0007669"/>
    <property type="project" value="UniProtKB-KW"/>
</dbReference>
<evidence type="ECO:0000256" key="15">
    <source>
        <dbReference type="PROSITE-ProRule" id="PRU10141"/>
    </source>
</evidence>
<keyword evidence="9 18" id="KW-0418">Kinase</keyword>
<evidence type="ECO:0000313" key="18">
    <source>
        <dbReference type="EMBL" id="KAF5197459.1"/>
    </source>
</evidence>
<keyword evidence="3" id="KW-0723">Serine/threonine-protein kinase</keyword>
<gene>
    <name evidence="18" type="ORF">FRX31_012954</name>
</gene>
<dbReference type="GO" id="GO:0005524">
    <property type="term" value="F:ATP binding"/>
    <property type="evidence" value="ECO:0007669"/>
    <property type="project" value="UniProtKB-UniRule"/>
</dbReference>
<evidence type="ECO:0000256" key="9">
    <source>
        <dbReference type="ARBA" id="ARBA00022777"/>
    </source>
</evidence>
<dbReference type="Gene3D" id="1.10.510.10">
    <property type="entry name" value="Transferase(Phosphotransferase) domain 1"/>
    <property type="match status" value="1"/>
</dbReference>
<keyword evidence="6 16" id="KW-0812">Transmembrane</keyword>
<feature type="binding site" evidence="15">
    <location>
        <position position="257"/>
    </location>
    <ligand>
        <name>ATP</name>
        <dbReference type="ChEBI" id="CHEBI:30616"/>
    </ligand>
</feature>
<dbReference type="PROSITE" id="PS00107">
    <property type="entry name" value="PROTEIN_KINASE_ATP"/>
    <property type="match status" value="1"/>
</dbReference>
<keyword evidence="8 15" id="KW-0547">Nucleotide-binding</keyword>
<dbReference type="OrthoDB" id="1895577at2759"/>
<dbReference type="InterPro" id="IPR017441">
    <property type="entry name" value="Protein_kinase_ATP_BS"/>
</dbReference>
<evidence type="ECO:0000256" key="11">
    <source>
        <dbReference type="ARBA" id="ARBA00022989"/>
    </source>
</evidence>
<evidence type="ECO:0000256" key="4">
    <source>
        <dbReference type="ARBA" id="ARBA00022614"/>
    </source>
</evidence>
<feature type="domain" description="Protein kinase" evidence="17">
    <location>
        <begin position="60"/>
        <end position="425"/>
    </location>
</feature>
<dbReference type="PANTHER" id="PTHR48005:SF44">
    <property type="entry name" value="MDIS1-INTERACTING RECEPTOR LIKE KINASE 2-LIKE ISOFORM X1"/>
    <property type="match status" value="1"/>
</dbReference>
<dbReference type="InterPro" id="IPR051420">
    <property type="entry name" value="Ser_Thr_Kinases_DiverseReg"/>
</dbReference>
<comment type="catalytic activity">
    <reaction evidence="13">
        <text>L-threonyl-[protein] + ATP = O-phospho-L-threonyl-[protein] + ADP + H(+)</text>
        <dbReference type="Rhea" id="RHEA:46608"/>
        <dbReference type="Rhea" id="RHEA-COMP:11060"/>
        <dbReference type="Rhea" id="RHEA-COMP:11605"/>
        <dbReference type="ChEBI" id="CHEBI:15378"/>
        <dbReference type="ChEBI" id="CHEBI:30013"/>
        <dbReference type="ChEBI" id="CHEBI:30616"/>
        <dbReference type="ChEBI" id="CHEBI:61977"/>
        <dbReference type="ChEBI" id="CHEBI:456216"/>
        <dbReference type="EC" id="2.7.11.1"/>
    </reaction>
</comment>
<dbReference type="PANTHER" id="PTHR48005">
    <property type="entry name" value="LEUCINE RICH REPEAT KINASE 2"/>
    <property type="match status" value="1"/>
</dbReference>
<evidence type="ECO:0000259" key="17">
    <source>
        <dbReference type="PROSITE" id="PS50011"/>
    </source>
</evidence>
<evidence type="ECO:0000256" key="10">
    <source>
        <dbReference type="ARBA" id="ARBA00022840"/>
    </source>
</evidence>
<dbReference type="EC" id="2.7.11.1" evidence="2"/>
<comment type="caution">
    <text evidence="18">The sequence shown here is derived from an EMBL/GenBank/DDBJ whole genome shotgun (WGS) entry which is preliminary data.</text>
</comment>
<keyword evidence="4" id="KW-0433">Leucine-rich repeat</keyword>
<keyword evidence="11 16" id="KW-1133">Transmembrane helix</keyword>
<evidence type="ECO:0000256" key="6">
    <source>
        <dbReference type="ARBA" id="ARBA00022692"/>
    </source>
</evidence>
<dbReference type="Proteomes" id="UP000554482">
    <property type="component" value="Unassembled WGS sequence"/>
</dbReference>
<keyword evidence="10 15" id="KW-0067">ATP-binding</keyword>
<evidence type="ECO:0000256" key="8">
    <source>
        <dbReference type="ARBA" id="ARBA00022741"/>
    </source>
</evidence>
<dbReference type="EMBL" id="JABWDY010014675">
    <property type="protein sequence ID" value="KAF5197459.1"/>
    <property type="molecule type" value="Genomic_DNA"/>
</dbReference>
<keyword evidence="5" id="KW-0808">Transferase</keyword>
<keyword evidence="18" id="KW-0675">Receptor</keyword>
<evidence type="ECO:0000256" key="12">
    <source>
        <dbReference type="ARBA" id="ARBA00023136"/>
    </source>
</evidence>
<dbReference type="SUPFAM" id="SSF56112">
    <property type="entry name" value="Protein kinase-like (PK-like)"/>
    <property type="match status" value="1"/>
</dbReference>
<protein>
    <recommendedName>
        <fullName evidence="2">non-specific serine/threonine protein kinase</fullName>
        <ecNumber evidence="2">2.7.11.1</ecNumber>
    </recommendedName>
</protein>
<dbReference type="Pfam" id="PF00560">
    <property type="entry name" value="LRR_1"/>
    <property type="match status" value="4"/>
</dbReference>
<keyword evidence="7" id="KW-0677">Repeat</keyword>
<dbReference type="InterPro" id="IPR001611">
    <property type="entry name" value="Leu-rich_rpt"/>
</dbReference>
<evidence type="ECO:0000256" key="14">
    <source>
        <dbReference type="ARBA" id="ARBA00048679"/>
    </source>
</evidence>
<evidence type="ECO:0000256" key="16">
    <source>
        <dbReference type="SAM" id="Phobius"/>
    </source>
</evidence>
<comment type="subcellular location">
    <subcellularLocation>
        <location evidence="1">Membrane</location>
    </subcellularLocation>
</comment>
<organism evidence="18 19">
    <name type="scientific">Thalictrum thalictroides</name>
    <name type="common">Rue-anemone</name>
    <name type="synonym">Anemone thalictroides</name>
    <dbReference type="NCBI Taxonomy" id="46969"/>
    <lineage>
        <taxon>Eukaryota</taxon>
        <taxon>Viridiplantae</taxon>
        <taxon>Streptophyta</taxon>
        <taxon>Embryophyta</taxon>
        <taxon>Tracheophyta</taxon>
        <taxon>Spermatophyta</taxon>
        <taxon>Magnoliopsida</taxon>
        <taxon>Ranunculales</taxon>
        <taxon>Ranunculaceae</taxon>
        <taxon>Thalictroideae</taxon>
        <taxon>Thalictrum</taxon>
    </lineage>
</organism>
<dbReference type="FunFam" id="3.80.10.10:FF:000221">
    <property type="entry name" value="Leucine-rich repeat receptor-like protein kinase PXL1"/>
    <property type="match status" value="1"/>
</dbReference>
<dbReference type="InterPro" id="IPR000719">
    <property type="entry name" value="Prot_kinase_dom"/>
</dbReference>
<evidence type="ECO:0000256" key="5">
    <source>
        <dbReference type="ARBA" id="ARBA00022679"/>
    </source>
</evidence>